<proteinExistence type="inferred from homology"/>
<evidence type="ECO:0000256" key="1">
    <source>
        <dbReference type="ARBA" id="ARBA00001913"/>
    </source>
</evidence>
<evidence type="ECO:0000256" key="5">
    <source>
        <dbReference type="ARBA" id="ARBA00022801"/>
    </source>
</evidence>
<keyword evidence="6" id="KW-0106">Calcium</keyword>
<dbReference type="PANTHER" id="PTHR45953:SF1">
    <property type="entry name" value="IDURONATE 2-SULFATASE"/>
    <property type="match status" value="1"/>
</dbReference>
<dbReference type="InterPro" id="IPR035874">
    <property type="entry name" value="IDS"/>
</dbReference>
<evidence type="ECO:0000256" key="4">
    <source>
        <dbReference type="ARBA" id="ARBA00022729"/>
    </source>
</evidence>
<comment type="caution">
    <text evidence="8">The sequence shown here is derived from an EMBL/GenBank/DDBJ whole genome shotgun (WGS) entry which is preliminary data.</text>
</comment>
<evidence type="ECO:0000256" key="6">
    <source>
        <dbReference type="ARBA" id="ARBA00022837"/>
    </source>
</evidence>
<gene>
    <name evidence="8" type="ORF">NB063_13720</name>
</gene>
<dbReference type="InterPro" id="IPR017850">
    <property type="entry name" value="Alkaline_phosphatase_core_sf"/>
</dbReference>
<sequence>MNRLGPISFRTAIVFCLASILPPVLSSADDRRVEEALPAESNGNVGRPNVLFLISDDLNCRLGCYGDPHVQTPNLDRLAARGVRFENAYCQFPLCGPSRNSMLCGLYPDSTGILANAQIFRQTIPHHQSLPHAFRLNGYFAARIGKLYHYNVPRSVGTNGHDDPASWEMEINPMGCDRSIEEPDIFSLRKGSFGGTLSWYASPRSDELHTDAMLAEEADWVLERCARRNDRPFFLAVGFYRPHTPYVAPKKYFESYDLEDMPIVDDVEEDLADVPAAGLLSQKAEQSLLTDRLSREAIQAYYASITFMDAQVGKVLDALDHHGLADNTIIVFTSDHGYHLGAKGLWQKMSLFEESARVPLIIADPKTSNAGETAITPVGLIDLYPTLADLCGVKTPAGLQGQSLRPILSDVDEPGRGFTISQVTRKTKGQKSRFFGYTIRTPRYRLTLWDEGQAGVELYDHEADPLEKHNLAFDGDQADSMTRDREVLDVIAELSKTLRDEISRGIPETGRPEVSGKGWVIDLTNP</sequence>
<comment type="cofactor">
    <cofactor evidence="1">
        <name>Ca(2+)</name>
        <dbReference type="ChEBI" id="CHEBI:29108"/>
    </cofactor>
</comment>
<name>A0ABT0U527_9BACT</name>
<evidence type="ECO:0000259" key="7">
    <source>
        <dbReference type="Pfam" id="PF00884"/>
    </source>
</evidence>
<keyword evidence="3" id="KW-0479">Metal-binding</keyword>
<evidence type="ECO:0000313" key="9">
    <source>
        <dbReference type="Proteomes" id="UP001202961"/>
    </source>
</evidence>
<dbReference type="InterPro" id="IPR000917">
    <property type="entry name" value="Sulfatase_N"/>
</dbReference>
<evidence type="ECO:0000313" key="8">
    <source>
        <dbReference type="EMBL" id="MCM2371665.1"/>
    </source>
</evidence>
<comment type="similarity">
    <text evidence="2">Belongs to the sulfatase family.</text>
</comment>
<dbReference type="Proteomes" id="UP001202961">
    <property type="component" value="Unassembled WGS sequence"/>
</dbReference>
<dbReference type="Pfam" id="PF00884">
    <property type="entry name" value="Sulfatase"/>
    <property type="match status" value="1"/>
</dbReference>
<dbReference type="SUPFAM" id="SSF53649">
    <property type="entry name" value="Alkaline phosphatase-like"/>
    <property type="match status" value="1"/>
</dbReference>
<feature type="domain" description="Sulfatase N-terminal" evidence="7">
    <location>
        <begin position="48"/>
        <end position="393"/>
    </location>
</feature>
<dbReference type="EMBL" id="JAMQBK010000036">
    <property type="protein sequence ID" value="MCM2371665.1"/>
    <property type="molecule type" value="Genomic_DNA"/>
</dbReference>
<dbReference type="PANTHER" id="PTHR45953">
    <property type="entry name" value="IDURONATE 2-SULFATASE"/>
    <property type="match status" value="1"/>
</dbReference>
<dbReference type="Gene3D" id="3.40.720.10">
    <property type="entry name" value="Alkaline Phosphatase, subunit A"/>
    <property type="match status" value="1"/>
</dbReference>
<keyword evidence="5" id="KW-0378">Hydrolase</keyword>
<keyword evidence="9" id="KW-1185">Reference proteome</keyword>
<evidence type="ECO:0000256" key="3">
    <source>
        <dbReference type="ARBA" id="ARBA00022723"/>
    </source>
</evidence>
<organism evidence="8 9">
    <name type="scientific">Aporhodopirellula aestuarii</name>
    <dbReference type="NCBI Taxonomy" id="2950107"/>
    <lineage>
        <taxon>Bacteria</taxon>
        <taxon>Pseudomonadati</taxon>
        <taxon>Planctomycetota</taxon>
        <taxon>Planctomycetia</taxon>
        <taxon>Pirellulales</taxon>
        <taxon>Pirellulaceae</taxon>
        <taxon>Aporhodopirellula</taxon>
    </lineage>
</organism>
<dbReference type="RefSeq" id="WP_250929299.1">
    <property type="nucleotide sequence ID" value="NZ_JAMQBK010000036.1"/>
</dbReference>
<keyword evidence="4" id="KW-0732">Signal</keyword>
<accession>A0ABT0U527</accession>
<evidence type="ECO:0000256" key="2">
    <source>
        <dbReference type="ARBA" id="ARBA00008779"/>
    </source>
</evidence>
<protein>
    <submittedName>
        <fullName evidence="8">Sulfatase</fullName>
    </submittedName>
</protein>
<dbReference type="CDD" id="cd16030">
    <property type="entry name" value="iduronate-2-sulfatase"/>
    <property type="match status" value="1"/>
</dbReference>
<reference evidence="8 9" key="1">
    <citation type="journal article" date="2022" name="Syst. Appl. Microbiol.">
        <title>Rhodopirellula aestuarii sp. nov., a novel member of the genus Rhodopirellula isolated from brackish sediments collected in the Tagus River estuary, Portugal.</title>
        <authorList>
            <person name="Vitorino I.R."/>
            <person name="Klimek D."/>
            <person name="Calusinska M."/>
            <person name="Lobo-da-Cunha A."/>
            <person name="Vasconcelos V."/>
            <person name="Lage O.M."/>
        </authorList>
    </citation>
    <scope>NUCLEOTIDE SEQUENCE [LARGE SCALE GENOMIC DNA]</scope>
    <source>
        <strain evidence="8 9">ICT_H3.1</strain>
    </source>
</reference>